<feature type="transmembrane region" description="Helical" evidence="1">
    <location>
        <begin position="177"/>
        <end position="197"/>
    </location>
</feature>
<reference evidence="3 4" key="1">
    <citation type="submission" date="2015-10" db="EMBL/GenBank/DDBJ databases">
        <title>Corynebacteirum lowii and Corynebacterium oculi species nova, derived from human clinical disease and and emended description of Corynebacterium mastiditis.</title>
        <authorList>
            <person name="Bernard K."/>
            <person name="Pacheco A.L."/>
            <person name="Mcdougall C."/>
            <person name="Burtx T."/>
            <person name="Weibe D."/>
            <person name="Tyler S."/>
            <person name="Olson A.B."/>
            <person name="Cnockaert M."/>
            <person name="Eguchi H."/>
            <person name="Kuwahara T."/>
            <person name="Nakayama-Imaohji H."/>
            <person name="Boudewijins M."/>
            <person name="Van Hoecke F."/>
            <person name="Bernier A.-M."/>
            <person name="Vandamme P."/>
        </authorList>
    </citation>
    <scope>NUCLEOTIDE SEQUENCE [LARGE SCALE GENOMIC DNA]</scope>
    <source>
        <strain evidence="3 4">NML 130210</strain>
    </source>
</reference>
<evidence type="ECO:0008006" key="5">
    <source>
        <dbReference type="Google" id="ProtNLM"/>
    </source>
</evidence>
<feature type="transmembrane region" description="Helical" evidence="1">
    <location>
        <begin position="446"/>
        <end position="466"/>
    </location>
</feature>
<gene>
    <name evidence="3" type="ORF">Cocul_00871</name>
</gene>
<evidence type="ECO:0000313" key="4">
    <source>
        <dbReference type="Proteomes" id="UP000050517"/>
    </source>
</evidence>
<dbReference type="AlphaFoldDB" id="A0A0Q1DV82"/>
<sequence>MSKFITFIASLFAVIVMAVHGAVAYAVDEAPPGFSDNYSECREDPLVDMSEGNLVEKAAKAPGAAMEIVGCTVLAGGKTVGQAAGHQVSQWWDSKVGELSKSMMEGSAEILQSVMTLWMDYSTVGDNTDAQIRGVKNIVFSLSFLALVGSLIYGGIQISSSRRMGLQDGIEETGSVIIRYLLYSIVVPGMVASGVSAGDVLAKEIMESFGVRDTQSFVDLGSLNENMAGPIIMLVLAGISIAGSFVQIIALVAITLVLPVAAGLTPLFAAASFSGKGRAGLDHLTAFMIAAVVYKPAAAVLYAVLMWNVTAGPGKEQTSIIGAMINVLMIALVGFLGPKLVHMLVPLTAQAGGGAAGAALGLGSATGAAIGSGLGVVGSGVMSVGKSVAGGAGGAAGGVRGGDTSTVVLGLLVVAVEVLVGCLVFLRLVRVVLLLLCLPVRQGNRLSLRVLLVFLLVGVAVVRRLLEGCR</sequence>
<dbReference type="RefSeq" id="WP_150114362.1">
    <property type="nucleotide sequence ID" value="NZ_LKST01000002.1"/>
</dbReference>
<comment type="caution">
    <text evidence="3">The sequence shown here is derived from an EMBL/GenBank/DDBJ whole genome shotgun (WGS) entry which is preliminary data.</text>
</comment>
<proteinExistence type="predicted"/>
<feature type="chain" id="PRO_5039669890" description="TrbL/VirB6 plasmid conjugal transfer protein" evidence="2">
    <location>
        <begin position="27"/>
        <end position="470"/>
    </location>
</feature>
<feature type="signal peptide" evidence="2">
    <location>
        <begin position="1"/>
        <end position="26"/>
    </location>
</feature>
<feature type="transmembrane region" description="Helical" evidence="1">
    <location>
        <begin position="231"/>
        <end position="264"/>
    </location>
</feature>
<feature type="transmembrane region" description="Helical" evidence="1">
    <location>
        <begin position="319"/>
        <end position="337"/>
    </location>
</feature>
<dbReference type="Proteomes" id="UP000050517">
    <property type="component" value="Unassembled WGS sequence"/>
</dbReference>
<evidence type="ECO:0000256" key="2">
    <source>
        <dbReference type="SAM" id="SignalP"/>
    </source>
</evidence>
<dbReference type="PATRIC" id="fig|1544416.3.peg.870"/>
<accession>A0A0Q1DV82</accession>
<keyword evidence="1" id="KW-1133">Transmembrane helix</keyword>
<evidence type="ECO:0000256" key="1">
    <source>
        <dbReference type="SAM" id="Phobius"/>
    </source>
</evidence>
<keyword evidence="4" id="KW-1185">Reference proteome</keyword>
<feature type="transmembrane region" description="Helical" evidence="1">
    <location>
        <begin position="284"/>
        <end position="307"/>
    </location>
</feature>
<keyword evidence="1" id="KW-0472">Membrane</keyword>
<keyword evidence="1" id="KW-0812">Transmembrane</keyword>
<dbReference type="EMBL" id="LKST01000002">
    <property type="protein sequence ID" value="KQB84075.1"/>
    <property type="molecule type" value="Genomic_DNA"/>
</dbReference>
<keyword evidence="2" id="KW-0732">Signal</keyword>
<protein>
    <recommendedName>
        <fullName evidence="5">TrbL/VirB6 plasmid conjugal transfer protein</fullName>
    </recommendedName>
</protein>
<feature type="transmembrane region" description="Helical" evidence="1">
    <location>
        <begin position="138"/>
        <end position="156"/>
    </location>
</feature>
<dbReference type="STRING" id="1544416.Cocul_00871"/>
<feature type="transmembrane region" description="Helical" evidence="1">
    <location>
        <begin position="407"/>
        <end position="426"/>
    </location>
</feature>
<name>A0A0Q1DV82_9CORY</name>
<evidence type="ECO:0000313" key="3">
    <source>
        <dbReference type="EMBL" id="KQB84075.1"/>
    </source>
</evidence>
<organism evidence="3 4">
    <name type="scientific">Corynebacterium oculi</name>
    <dbReference type="NCBI Taxonomy" id="1544416"/>
    <lineage>
        <taxon>Bacteria</taxon>
        <taxon>Bacillati</taxon>
        <taxon>Actinomycetota</taxon>
        <taxon>Actinomycetes</taxon>
        <taxon>Mycobacteriales</taxon>
        <taxon>Corynebacteriaceae</taxon>
        <taxon>Corynebacterium</taxon>
    </lineage>
</organism>
<dbReference type="OrthoDB" id="4408179at2"/>